<keyword evidence="2" id="KW-1185">Reference proteome</keyword>
<dbReference type="Proteomes" id="UP000530060">
    <property type="component" value="Unassembled WGS sequence"/>
</dbReference>
<comment type="caution">
    <text evidence="1">The sequence shown here is derived from an EMBL/GenBank/DDBJ whole genome shotgun (WGS) entry which is preliminary data.</text>
</comment>
<dbReference type="AlphaFoldDB" id="A0A6V6Z648"/>
<sequence>MKRKWQLFGIFLLLFMVFTIALKGTFDGYYGFYYDKEEYKKPFFYELSNKIVEFEPVSMFTTYTGFDTGYGFFAPNVASDFVLLFELQDANGNILEERIMPEWKSKESIVRYTSVFNMFIDKVVASKKKNESQYHKYLDVVLKQIAKSVLKESYGAKKCTAKLYLYDYPSLDRYKNGEKKDNLILISQIK</sequence>
<evidence type="ECO:0000313" key="1">
    <source>
        <dbReference type="EMBL" id="CAD0007263.1"/>
    </source>
</evidence>
<accession>A0A6V6Z648</accession>
<dbReference type="EMBL" id="CAIJDP010000082">
    <property type="protein sequence ID" value="CAD0007263.1"/>
    <property type="molecule type" value="Genomic_DNA"/>
</dbReference>
<name>A0A6V6Z648_9FLAO</name>
<organism evidence="1 2">
    <name type="scientific">Flavobacterium salmonis</name>
    <dbReference type="NCBI Taxonomy" id="2654844"/>
    <lineage>
        <taxon>Bacteria</taxon>
        <taxon>Pseudomonadati</taxon>
        <taxon>Bacteroidota</taxon>
        <taxon>Flavobacteriia</taxon>
        <taxon>Flavobacteriales</taxon>
        <taxon>Flavobacteriaceae</taxon>
        <taxon>Flavobacterium</taxon>
    </lineage>
</organism>
<protein>
    <submittedName>
        <fullName evidence="1">Uncharacterized protein</fullName>
    </submittedName>
</protein>
<evidence type="ECO:0000313" key="2">
    <source>
        <dbReference type="Proteomes" id="UP000530060"/>
    </source>
</evidence>
<gene>
    <name evidence="1" type="ORF">FLAT13_03742</name>
</gene>
<reference evidence="1 2" key="1">
    <citation type="submission" date="2020-06" db="EMBL/GenBank/DDBJ databases">
        <authorList>
            <person name="Criscuolo A."/>
        </authorList>
    </citation>
    <scope>NUCLEOTIDE SEQUENCE [LARGE SCALE GENOMIC DNA]</scope>
    <source>
        <strain evidence="2">CIP 111411</strain>
    </source>
</reference>
<proteinExistence type="predicted"/>
<dbReference type="RefSeq" id="WP_180909960.1">
    <property type="nucleotide sequence ID" value="NZ_CAIJDP010000082.1"/>
</dbReference>